<dbReference type="STRING" id="2594813.A0A395MT63"/>
<sequence length="305" mass="33434">MSKILTVFGATGNQGGSVVRAILNDPALSKEFKIRGITRDVTKPAAKELASKGVEVVAADMNTAEQVAPAVKDAHTVFLVTNYWETNSGNGEIAQGKAVADACKTAGVKQLVFSSLLDTNKISNGRLTHIKHFEGKAEIEEYIRQINVPATFVLPGFFASNLFGSIRKGEDGSFSWALPGDGDKTQVPIFDVQEDMGKFVKAAIKNFPGTINKRIFAATDYYTPNRIMSEFSEVIGKPATFNRVPADVFKTFLPPPVADELTENMILLEDPGYYAGADLKESLDMLDEKPITWKEFVEKNKSKWE</sequence>
<dbReference type="InterPro" id="IPR008030">
    <property type="entry name" value="NmrA-like"/>
</dbReference>
<dbReference type="PANTHER" id="PTHR42748:SF31">
    <property type="entry name" value="NMRA-LIKE DOMAIN-CONTAINING PROTEIN-RELATED"/>
    <property type="match status" value="1"/>
</dbReference>
<evidence type="ECO:0000256" key="4">
    <source>
        <dbReference type="ARBA" id="ARBA00022490"/>
    </source>
</evidence>
<dbReference type="InterPro" id="IPR036291">
    <property type="entry name" value="NAD(P)-bd_dom_sf"/>
</dbReference>
<reference evidence="9 10" key="1">
    <citation type="journal article" date="2018" name="PLoS Pathog.">
        <title>Evolution of structural diversity of trichothecenes, a family of toxins produced by plant pathogenic and entomopathogenic fungi.</title>
        <authorList>
            <person name="Proctor R.H."/>
            <person name="McCormick S.P."/>
            <person name="Kim H.S."/>
            <person name="Cardoza R.E."/>
            <person name="Stanley A.M."/>
            <person name="Lindo L."/>
            <person name="Kelly A."/>
            <person name="Brown D.W."/>
            <person name="Lee T."/>
            <person name="Vaughan M.M."/>
            <person name="Alexander N.J."/>
            <person name="Busman M."/>
            <person name="Gutierrez S."/>
        </authorList>
    </citation>
    <scope>NUCLEOTIDE SEQUENCE [LARGE SCALE GENOMIC DNA]</scope>
    <source>
        <strain evidence="9 10">NRRL 13405</strain>
    </source>
</reference>
<keyword evidence="5" id="KW-0521">NADP</keyword>
<dbReference type="PANTHER" id="PTHR42748">
    <property type="entry name" value="NITROGEN METABOLITE REPRESSION PROTEIN NMRA FAMILY MEMBER"/>
    <property type="match status" value="1"/>
</dbReference>
<comment type="subcellular location">
    <subcellularLocation>
        <location evidence="2">Cytoplasm</location>
        <location evidence="2">Perinuclear region</location>
    </subcellularLocation>
    <subcellularLocation>
        <location evidence="1">Nucleus</location>
    </subcellularLocation>
</comment>
<proteinExistence type="inferred from homology"/>
<dbReference type="OrthoDB" id="300709at2759"/>
<keyword evidence="6" id="KW-0539">Nucleus</keyword>
<feature type="domain" description="NmrA-like" evidence="8">
    <location>
        <begin position="2"/>
        <end position="296"/>
    </location>
</feature>
<organism evidence="9 10">
    <name type="scientific">Fusarium flagelliforme</name>
    <dbReference type="NCBI Taxonomy" id="2675880"/>
    <lineage>
        <taxon>Eukaryota</taxon>
        <taxon>Fungi</taxon>
        <taxon>Dikarya</taxon>
        <taxon>Ascomycota</taxon>
        <taxon>Pezizomycotina</taxon>
        <taxon>Sordariomycetes</taxon>
        <taxon>Hypocreomycetidae</taxon>
        <taxon>Hypocreales</taxon>
        <taxon>Nectriaceae</taxon>
        <taxon>Fusarium</taxon>
        <taxon>Fusarium incarnatum-equiseti species complex</taxon>
    </lineage>
</organism>
<dbReference type="EMBL" id="PXXK01000128">
    <property type="protein sequence ID" value="RFN50775.1"/>
    <property type="molecule type" value="Genomic_DNA"/>
</dbReference>
<dbReference type="InterPro" id="IPR051164">
    <property type="entry name" value="NmrA-like_oxidored"/>
</dbReference>
<evidence type="ECO:0000256" key="2">
    <source>
        <dbReference type="ARBA" id="ARBA00004556"/>
    </source>
</evidence>
<evidence type="ECO:0000256" key="6">
    <source>
        <dbReference type="ARBA" id="ARBA00023242"/>
    </source>
</evidence>
<keyword evidence="10" id="KW-1185">Reference proteome</keyword>
<evidence type="ECO:0000313" key="10">
    <source>
        <dbReference type="Proteomes" id="UP000265631"/>
    </source>
</evidence>
<keyword evidence="4" id="KW-0963">Cytoplasm</keyword>
<evidence type="ECO:0000256" key="3">
    <source>
        <dbReference type="ARBA" id="ARBA00006328"/>
    </source>
</evidence>
<accession>A0A395MT63</accession>
<dbReference type="Pfam" id="PF05368">
    <property type="entry name" value="NmrA"/>
    <property type="match status" value="1"/>
</dbReference>
<dbReference type="Gene3D" id="3.90.25.10">
    <property type="entry name" value="UDP-galactose 4-epimerase, domain 1"/>
    <property type="match status" value="1"/>
</dbReference>
<dbReference type="FunFam" id="3.40.50.720:FF:000181">
    <property type="entry name" value="NmrA-like family domain-containing protein 1"/>
    <property type="match status" value="1"/>
</dbReference>
<dbReference type="GO" id="GO:0048471">
    <property type="term" value="C:perinuclear region of cytoplasm"/>
    <property type="evidence" value="ECO:0007669"/>
    <property type="project" value="UniProtKB-SubCell"/>
</dbReference>
<evidence type="ECO:0000313" key="9">
    <source>
        <dbReference type="EMBL" id="RFN50775.1"/>
    </source>
</evidence>
<evidence type="ECO:0000259" key="8">
    <source>
        <dbReference type="Pfam" id="PF05368"/>
    </source>
</evidence>
<dbReference type="Gene3D" id="3.40.50.720">
    <property type="entry name" value="NAD(P)-binding Rossmann-like Domain"/>
    <property type="match status" value="1"/>
</dbReference>
<dbReference type="Proteomes" id="UP000265631">
    <property type="component" value="Unassembled WGS sequence"/>
</dbReference>
<comment type="similarity">
    <text evidence="3">Belongs to the NmrA-type oxidoreductase family.</text>
</comment>
<dbReference type="GO" id="GO:0005634">
    <property type="term" value="C:nucleus"/>
    <property type="evidence" value="ECO:0007669"/>
    <property type="project" value="UniProtKB-SubCell"/>
</dbReference>
<dbReference type="AlphaFoldDB" id="A0A395MT63"/>
<protein>
    <recommendedName>
        <fullName evidence="7">NmrA-like family domain-containing protein 1</fullName>
    </recommendedName>
</protein>
<comment type="caution">
    <text evidence="9">The sequence shown here is derived from an EMBL/GenBank/DDBJ whole genome shotgun (WGS) entry which is preliminary data.</text>
</comment>
<evidence type="ECO:0000256" key="7">
    <source>
        <dbReference type="ARBA" id="ARBA00040296"/>
    </source>
</evidence>
<gene>
    <name evidence="9" type="ORF">FIE12Z_5013</name>
</gene>
<name>A0A395MT63_9HYPO</name>
<dbReference type="SUPFAM" id="SSF51735">
    <property type="entry name" value="NAD(P)-binding Rossmann-fold domains"/>
    <property type="match status" value="1"/>
</dbReference>
<evidence type="ECO:0000256" key="1">
    <source>
        <dbReference type="ARBA" id="ARBA00004123"/>
    </source>
</evidence>
<dbReference type="CDD" id="cd05251">
    <property type="entry name" value="NmrA_like_SDR_a"/>
    <property type="match status" value="1"/>
</dbReference>
<evidence type="ECO:0000256" key="5">
    <source>
        <dbReference type="ARBA" id="ARBA00022857"/>
    </source>
</evidence>